<evidence type="ECO:0000313" key="1">
    <source>
        <dbReference type="EMBL" id="AFK47430.1"/>
    </source>
</evidence>
<name>I3T4I8_LOTJA</name>
<protein>
    <submittedName>
        <fullName evidence="1">Uncharacterized protein</fullName>
    </submittedName>
</protein>
<organism evidence="1">
    <name type="scientific">Lotus japonicus</name>
    <name type="common">Lotus corniculatus var. japonicus</name>
    <dbReference type="NCBI Taxonomy" id="34305"/>
    <lineage>
        <taxon>Eukaryota</taxon>
        <taxon>Viridiplantae</taxon>
        <taxon>Streptophyta</taxon>
        <taxon>Embryophyta</taxon>
        <taxon>Tracheophyta</taxon>
        <taxon>Spermatophyta</taxon>
        <taxon>Magnoliopsida</taxon>
        <taxon>eudicotyledons</taxon>
        <taxon>Gunneridae</taxon>
        <taxon>Pentapetalae</taxon>
        <taxon>rosids</taxon>
        <taxon>fabids</taxon>
        <taxon>Fabales</taxon>
        <taxon>Fabaceae</taxon>
        <taxon>Papilionoideae</taxon>
        <taxon>50 kb inversion clade</taxon>
        <taxon>NPAAA clade</taxon>
        <taxon>Hologalegina</taxon>
        <taxon>robinioid clade</taxon>
        <taxon>Loteae</taxon>
        <taxon>Lotus</taxon>
    </lineage>
</organism>
<accession>I3T4I8</accession>
<sequence>MLMFIQFARWPSYMICYSLCSSHNLYIHKCTTYPTE</sequence>
<dbReference type="EMBL" id="BT147636">
    <property type="protein sequence ID" value="AFK47430.1"/>
    <property type="molecule type" value="mRNA"/>
</dbReference>
<dbReference type="AlphaFoldDB" id="I3T4I8"/>
<reference evidence="1" key="1">
    <citation type="submission" date="2012-05" db="EMBL/GenBank/DDBJ databases">
        <authorList>
            <person name="Krishnakumar V."/>
            <person name="Cheung F."/>
            <person name="Xiao Y."/>
            <person name="Chan A."/>
            <person name="Moskal W.A."/>
            <person name="Town C.D."/>
        </authorList>
    </citation>
    <scope>NUCLEOTIDE SEQUENCE</scope>
</reference>
<proteinExistence type="evidence at transcript level"/>